<reference evidence="3" key="1">
    <citation type="journal article" date="2019" name="Int. J. Syst. Evol. Microbiol.">
        <title>The Global Catalogue of Microorganisms (GCM) 10K type strain sequencing project: providing services to taxonomists for standard genome sequencing and annotation.</title>
        <authorList>
            <consortium name="The Broad Institute Genomics Platform"/>
            <consortium name="The Broad Institute Genome Sequencing Center for Infectious Disease"/>
            <person name="Wu L."/>
            <person name="Ma J."/>
        </authorList>
    </citation>
    <scope>NUCLEOTIDE SEQUENCE [LARGE SCALE GENOMIC DNA]</scope>
    <source>
        <strain evidence="3">KCTC 52644</strain>
    </source>
</reference>
<gene>
    <name evidence="2" type="ORF">ACFSX9_05220</name>
</gene>
<comment type="caution">
    <text evidence="2">The sequence shown here is derived from an EMBL/GenBank/DDBJ whole genome shotgun (WGS) entry which is preliminary data.</text>
</comment>
<keyword evidence="3" id="KW-1185">Reference proteome</keyword>
<accession>A0ABW5Z774</accession>
<feature type="transmembrane region" description="Helical" evidence="1">
    <location>
        <begin position="31"/>
        <end position="51"/>
    </location>
</feature>
<name>A0ABW5Z774_9FLAO</name>
<proteinExistence type="predicted"/>
<dbReference type="Proteomes" id="UP001597549">
    <property type="component" value="Unassembled WGS sequence"/>
</dbReference>
<feature type="transmembrane region" description="Helical" evidence="1">
    <location>
        <begin position="9"/>
        <end position="25"/>
    </location>
</feature>
<organism evidence="2 3">
    <name type="scientific">Flavobacterium ardleyense</name>
    <dbReference type="NCBI Taxonomy" id="2038737"/>
    <lineage>
        <taxon>Bacteria</taxon>
        <taxon>Pseudomonadati</taxon>
        <taxon>Bacteroidota</taxon>
        <taxon>Flavobacteriia</taxon>
        <taxon>Flavobacteriales</taxon>
        <taxon>Flavobacteriaceae</taxon>
        <taxon>Flavobacterium</taxon>
    </lineage>
</organism>
<protein>
    <submittedName>
        <fullName evidence="2">Uncharacterized protein</fullName>
    </submittedName>
</protein>
<evidence type="ECO:0000313" key="2">
    <source>
        <dbReference type="EMBL" id="MFD2908131.1"/>
    </source>
</evidence>
<evidence type="ECO:0000256" key="1">
    <source>
        <dbReference type="SAM" id="Phobius"/>
    </source>
</evidence>
<dbReference type="EMBL" id="JBHUOL010000010">
    <property type="protein sequence ID" value="MFD2908131.1"/>
    <property type="molecule type" value="Genomic_DNA"/>
</dbReference>
<evidence type="ECO:0000313" key="3">
    <source>
        <dbReference type="Proteomes" id="UP001597549"/>
    </source>
</evidence>
<dbReference type="RefSeq" id="WP_379805315.1">
    <property type="nucleotide sequence ID" value="NZ_JBHUOL010000010.1"/>
</dbReference>
<keyword evidence="1" id="KW-0472">Membrane</keyword>
<keyword evidence="1" id="KW-1133">Transmembrane helix</keyword>
<keyword evidence="1" id="KW-0812">Transmembrane</keyword>
<sequence>MNFFKYKTVRLLIVAIVLALVAIPFENENVILMFRLASFALLMFVIIKLTGPKKKVKK</sequence>